<keyword evidence="1 7" id="KW-0596">Phosphopantetheine</keyword>
<evidence type="ECO:0000256" key="4">
    <source>
        <dbReference type="ARBA" id="ARBA00022832"/>
    </source>
</evidence>
<evidence type="ECO:0000256" key="2">
    <source>
        <dbReference type="ARBA" id="ARBA00022516"/>
    </source>
</evidence>
<comment type="function">
    <text evidence="7 9">Carrier of the growing fatty acid chain in fatty acid biosynthesis.</text>
</comment>
<dbReference type="PANTHER" id="PTHR20863:SF76">
    <property type="entry name" value="CARRIER DOMAIN-CONTAINING PROTEIN"/>
    <property type="match status" value="1"/>
</dbReference>
<dbReference type="InterPro" id="IPR003231">
    <property type="entry name" value="ACP"/>
</dbReference>
<name>A0ABS9CPJ5_9FIRM</name>
<organism evidence="11 12">
    <name type="scientific">Anaeromassilibacillus senegalensis</name>
    <dbReference type="NCBI Taxonomy" id="1673717"/>
    <lineage>
        <taxon>Bacteria</taxon>
        <taxon>Bacillati</taxon>
        <taxon>Bacillota</taxon>
        <taxon>Clostridia</taxon>
        <taxon>Eubacteriales</taxon>
        <taxon>Acutalibacteraceae</taxon>
        <taxon>Anaeromassilibacillus</taxon>
    </lineage>
</organism>
<keyword evidence="12" id="KW-1185">Reference proteome</keyword>
<dbReference type="InterPro" id="IPR036736">
    <property type="entry name" value="ACP-like_sf"/>
</dbReference>
<dbReference type="NCBIfam" id="NF002148">
    <property type="entry name" value="PRK00982.1-2"/>
    <property type="match status" value="1"/>
</dbReference>
<proteinExistence type="inferred from homology"/>
<evidence type="ECO:0000256" key="1">
    <source>
        <dbReference type="ARBA" id="ARBA00022450"/>
    </source>
</evidence>
<dbReference type="SUPFAM" id="SSF47336">
    <property type="entry name" value="ACP-like"/>
    <property type="match status" value="1"/>
</dbReference>
<evidence type="ECO:0000256" key="6">
    <source>
        <dbReference type="ARBA" id="ARBA00023160"/>
    </source>
</evidence>
<evidence type="ECO:0000313" key="12">
    <source>
        <dbReference type="Proteomes" id="UP001299220"/>
    </source>
</evidence>
<comment type="PTM">
    <text evidence="9">4'-phosphopantetheine is transferred from CoA to a specific serine of apo-ACP by acpS.</text>
</comment>
<keyword evidence="2 7" id="KW-0444">Lipid biosynthesis</keyword>
<reference evidence="11 12" key="1">
    <citation type="submission" date="2020-12" db="EMBL/GenBank/DDBJ databases">
        <title>Whole genome sequences of gut porcine anaerobes.</title>
        <authorList>
            <person name="Kubasova T."/>
            <person name="Jahodarova E."/>
            <person name="Rychlik I."/>
        </authorList>
    </citation>
    <scope>NUCLEOTIDE SEQUENCE [LARGE SCALE GENOMIC DNA]</scope>
    <source>
        <strain evidence="11 12">An867</strain>
    </source>
</reference>
<protein>
    <recommendedName>
        <fullName evidence="7 8">Acyl carrier protein</fullName>
        <shortName evidence="7">ACP</shortName>
    </recommendedName>
</protein>
<evidence type="ECO:0000256" key="5">
    <source>
        <dbReference type="ARBA" id="ARBA00023098"/>
    </source>
</evidence>
<keyword evidence="5 7" id="KW-0443">Lipid metabolism</keyword>
<dbReference type="Pfam" id="PF00550">
    <property type="entry name" value="PP-binding"/>
    <property type="match status" value="1"/>
</dbReference>
<comment type="subcellular location">
    <subcellularLocation>
        <location evidence="7">Cytoplasm</location>
    </subcellularLocation>
</comment>
<keyword evidence="4 7" id="KW-0276">Fatty acid metabolism</keyword>
<comment type="similarity">
    <text evidence="7">Belongs to the acyl carrier protein (ACP) family.</text>
</comment>
<evidence type="ECO:0000256" key="8">
    <source>
        <dbReference type="NCBIfam" id="TIGR00517"/>
    </source>
</evidence>
<gene>
    <name evidence="7 11" type="primary">acpP</name>
    <name evidence="11" type="ORF">JQM67_10670</name>
</gene>
<keyword evidence="7" id="KW-0963">Cytoplasm</keyword>
<evidence type="ECO:0000256" key="3">
    <source>
        <dbReference type="ARBA" id="ARBA00022553"/>
    </source>
</evidence>
<accession>A0ABS9CPJ5</accession>
<dbReference type="EMBL" id="JAFBIT010000003">
    <property type="protein sequence ID" value="MCF2653064.1"/>
    <property type="molecule type" value="Genomic_DNA"/>
</dbReference>
<evidence type="ECO:0000256" key="7">
    <source>
        <dbReference type="HAMAP-Rule" id="MF_01217"/>
    </source>
</evidence>
<dbReference type="RefSeq" id="WP_235324089.1">
    <property type="nucleotide sequence ID" value="NZ_JAFBIT010000003.1"/>
</dbReference>
<dbReference type="Proteomes" id="UP001299220">
    <property type="component" value="Unassembled WGS sequence"/>
</dbReference>
<dbReference type="InterPro" id="IPR009081">
    <property type="entry name" value="PP-bd_ACP"/>
</dbReference>
<comment type="PTM">
    <text evidence="7">4'-phosphopantetheine is transferred from CoA to a specific serine of apo-ACP by AcpS. This modification is essential for activity because fatty acids are bound in thioester linkage to the sulfhydryl of the prosthetic group.</text>
</comment>
<evidence type="ECO:0000256" key="9">
    <source>
        <dbReference type="RuleBase" id="RU003545"/>
    </source>
</evidence>
<dbReference type="Gene3D" id="1.10.1200.10">
    <property type="entry name" value="ACP-like"/>
    <property type="match status" value="1"/>
</dbReference>
<evidence type="ECO:0000259" key="10">
    <source>
        <dbReference type="PROSITE" id="PS50075"/>
    </source>
</evidence>
<dbReference type="PANTHER" id="PTHR20863">
    <property type="entry name" value="ACYL CARRIER PROTEIN"/>
    <property type="match status" value="1"/>
</dbReference>
<keyword evidence="6 7" id="KW-0275">Fatty acid biosynthesis</keyword>
<sequence>MVLDKVIEILADQLSVDPSIINEDSNLVDDLDADSLAVIDLIMCIEDEFNVEVPDEEVENLKTVGAIVQFIENHQ</sequence>
<dbReference type="PROSITE" id="PS50075">
    <property type="entry name" value="CARRIER"/>
    <property type="match status" value="1"/>
</dbReference>
<comment type="caution">
    <text evidence="11">The sequence shown here is derived from an EMBL/GenBank/DDBJ whole genome shotgun (WGS) entry which is preliminary data.</text>
</comment>
<evidence type="ECO:0000313" key="11">
    <source>
        <dbReference type="EMBL" id="MCF2653064.1"/>
    </source>
</evidence>
<feature type="domain" description="Carrier" evidence="10">
    <location>
        <begin position="1"/>
        <end position="75"/>
    </location>
</feature>
<feature type="modified residue" description="O-(pantetheine 4'-phosphoryl)serine" evidence="7">
    <location>
        <position position="35"/>
    </location>
</feature>
<comment type="pathway">
    <text evidence="7 9">Lipid metabolism; fatty acid biosynthesis.</text>
</comment>
<dbReference type="NCBIfam" id="TIGR00517">
    <property type="entry name" value="acyl_carrier"/>
    <property type="match status" value="1"/>
</dbReference>
<dbReference type="NCBIfam" id="NF002150">
    <property type="entry name" value="PRK00982.1-4"/>
    <property type="match status" value="1"/>
</dbReference>
<keyword evidence="3 7" id="KW-0597">Phosphoprotein</keyword>
<dbReference type="HAMAP" id="MF_01217">
    <property type="entry name" value="Acyl_carrier"/>
    <property type="match status" value="1"/>
</dbReference>